<keyword evidence="3" id="KW-0574">Periplasm</keyword>
<feature type="domain" description="Heparin-sulfate lyase N-terminal" evidence="6">
    <location>
        <begin position="172"/>
        <end position="318"/>
    </location>
</feature>
<evidence type="ECO:0000256" key="4">
    <source>
        <dbReference type="ARBA" id="ARBA00023239"/>
    </source>
</evidence>
<dbReference type="Gene3D" id="2.70.98.70">
    <property type="match status" value="1"/>
</dbReference>
<evidence type="ECO:0000313" key="7">
    <source>
        <dbReference type="EMBL" id="GJD47477.1"/>
    </source>
</evidence>
<accession>A0ABQ4QQL2</accession>
<name>A0ABQ4QQL2_9HYPH</name>
<reference evidence="7" key="2">
    <citation type="submission" date="2021-08" db="EMBL/GenBank/DDBJ databases">
        <authorList>
            <person name="Tani A."/>
            <person name="Ola A."/>
            <person name="Ogura Y."/>
            <person name="Katsura K."/>
            <person name="Hayashi T."/>
        </authorList>
    </citation>
    <scope>NUCLEOTIDE SEQUENCE</scope>
    <source>
        <strain evidence="7">KCTC 52305</strain>
    </source>
</reference>
<dbReference type="EMBL" id="BPQH01000001">
    <property type="protein sequence ID" value="GJD47477.1"/>
    <property type="molecule type" value="Genomic_DNA"/>
</dbReference>
<sequence>MARLGWYLARLRAMSPAEIGHRLAEAGRKRRWRRRPVGWDAAPPGAEGPLPGFPDLRAGLAAAADVPAVRESLERVRQRRLRFLGRDWPPAFLEVPGEASGFWLHDPVTGGRWPGAEASSFRVDVRSTSDAPGPDGTLGDVKYVWEPSRLQLLHPLAAALAAGEAWAGPAAAGLLRSWAEANPPYGGVHWVSGIELAMRLVSVALLAAAAGPEGLEPADRALVRQVAAAHAHHLAAFPSLHSSANNHRVAEGLGLLVAGLLLPERGASWEGEGRAILEAEAERQILPDGVGAEQSPTYQAFTMEMLALAALLARGAGRPLAAGIGDRLARGAAFLLALMDEAGHVPAIGDDDEGRVLAQPPDREPRYVASVTAAVAGLTGRPDLLPPDRDLHLRDAVFGTRGARRPAALPEGLRVFPEGGYSAARERVAGRSVHVVLDHGPLGYLALAAHGHADALALWLGIDGQPVLIDAGTYLYHSGRARRTALRESPAHNTLSIAGASQSVASAGFSWSSRADAALTAQEPGRFWSVTGAHAGYARRFGARHVRRLSRTPEGLAIADRLEGAPRPLPVEVRFLLHPDLAVAQRDGEVMVAGADGPLCRFVPPSGFGTALLRNGEPGAVHSARFGHLAPAQAVVLTGRLAAEPALTRIVVLPDR</sequence>
<dbReference type="InterPro" id="IPR008929">
    <property type="entry name" value="Chondroitin_lyas"/>
</dbReference>
<comment type="subcellular location">
    <subcellularLocation>
        <location evidence="1">Periplasm</location>
    </subcellularLocation>
</comment>
<organism evidence="7 8">
    <name type="scientific">Methylobacterium crusticola</name>
    <dbReference type="NCBI Taxonomy" id="1697972"/>
    <lineage>
        <taxon>Bacteria</taxon>
        <taxon>Pseudomonadati</taxon>
        <taxon>Pseudomonadota</taxon>
        <taxon>Alphaproteobacteria</taxon>
        <taxon>Hyphomicrobiales</taxon>
        <taxon>Methylobacteriaceae</taxon>
        <taxon>Methylobacterium</taxon>
    </lineage>
</organism>
<dbReference type="Gene3D" id="1.50.10.100">
    <property type="entry name" value="Chondroitin AC/alginate lyase"/>
    <property type="match status" value="1"/>
</dbReference>
<reference evidence="7" key="1">
    <citation type="journal article" date="2021" name="Front. Microbiol.">
        <title>Comprehensive Comparative Genomics and Phenotyping of Methylobacterium Species.</title>
        <authorList>
            <person name="Alessa O."/>
            <person name="Ogura Y."/>
            <person name="Fujitani Y."/>
            <person name="Takami H."/>
            <person name="Hayashi T."/>
            <person name="Sahin N."/>
            <person name="Tani A."/>
        </authorList>
    </citation>
    <scope>NUCLEOTIDE SEQUENCE</scope>
    <source>
        <strain evidence="7">KCTC 52305</strain>
    </source>
</reference>
<evidence type="ECO:0008006" key="9">
    <source>
        <dbReference type="Google" id="ProtNLM"/>
    </source>
</evidence>
<proteinExistence type="predicted"/>
<evidence type="ECO:0000313" key="8">
    <source>
        <dbReference type="Proteomes" id="UP001055167"/>
    </source>
</evidence>
<feature type="domain" description="Heparinase II/III-like C-terminal" evidence="5">
    <location>
        <begin position="410"/>
        <end position="646"/>
    </location>
</feature>
<evidence type="ECO:0000256" key="2">
    <source>
        <dbReference type="ARBA" id="ARBA00022729"/>
    </source>
</evidence>
<dbReference type="InterPro" id="IPR031680">
    <property type="entry name" value="Hepar_II_III_N"/>
</dbReference>
<keyword evidence="8" id="KW-1185">Reference proteome</keyword>
<comment type="caution">
    <text evidence="7">The sequence shown here is derived from an EMBL/GenBank/DDBJ whole genome shotgun (WGS) entry which is preliminary data.</text>
</comment>
<evidence type="ECO:0000256" key="1">
    <source>
        <dbReference type="ARBA" id="ARBA00004418"/>
    </source>
</evidence>
<evidence type="ECO:0000259" key="5">
    <source>
        <dbReference type="Pfam" id="PF07940"/>
    </source>
</evidence>
<gene>
    <name evidence="7" type="ORF">OPKNFCMD_0185</name>
</gene>
<dbReference type="InterPro" id="IPR012480">
    <property type="entry name" value="Hepar_II_III_C"/>
</dbReference>
<protein>
    <recommendedName>
        <fullName evidence="9">Heparinase</fullName>
    </recommendedName>
</protein>
<dbReference type="PANTHER" id="PTHR39210:SF1">
    <property type="entry name" value="HEPARIN-SULFATE LYASE"/>
    <property type="match status" value="1"/>
</dbReference>
<dbReference type="SUPFAM" id="SSF48230">
    <property type="entry name" value="Chondroitin AC/alginate lyase"/>
    <property type="match status" value="1"/>
</dbReference>
<keyword evidence="2" id="KW-0732">Signal</keyword>
<dbReference type="Pfam" id="PF16889">
    <property type="entry name" value="Hepar_II_III_N"/>
    <property type="match status" value="1"/>
</dbReference>
<evidence type="ECO:0000259" key="6">
    <source>
        <dbReference type="Pfam" id="PF16889"/>
    </source>
</evidence>
<dbReference type="Proteomes" id="UP001055167">
    <property type="component" value="Unassembled WGS sequence"/>
</dbReference>
<evidence type="ECO:0000256" key="3">
    <source>
        <dbReference type="ARBA" id="ARBA00022764"/>
    </source>
</evidence>
<dbReference type="PANTHER" id="PTHR39210">
    <property type="entry name" value="HEPARIN-SULFATE LYASE"/>
    <property type="match status" value="1"/>
</dbReference>
<dbReference type="Pfam" id="PF07940">
    <property type="entry name" value="Hepar_II_III_C"/>
    <property type="match status" value="1"/>
</dbReference>
<keyword evidence="4" id="KW-0456">Lyase</keyword>
<dbReference type="RefSeq" id="WP_162501365.1">
    <property type="nucleotide sequence ID" value="NZ_BPQH01000001.1"/>
</dbReference>